<gene>
    <name evidence="1" type="ORF">FC89_GL000175</name>
</gene>
<evidence type="ECO:0000313" key="2">
    <source>
        <dbReference type="Proteomes" id="UP000051451"/>
    </source>
</evidence>
<keyword evidence="2" id="KW-1185">Reference proteome</keyword>
<comment type="caution">
    <text evidence="1">The sequence shown here is derived from an EMBL/GenBank/DDBJ whole genome shotgun (WGS) entry which is preliminary data.</text>
</comment>
<reference evidence="1 2" key="1">
    <citation type="journal article" date="2015" name="Genome Announc.">
        <title>Expanding the biotechnology potential of lactobacilli through comparative genomics of 213 strains and associated genera.</title>
        <authorList>
            <person name="Sun Z."/>
            <person name="Harris H.M."/>
            <person name="McCann A."/>
            <person name="Guo C."/>
            <person name="Argimon S."/>
            <person name="Zhang W."/>
            <person name="Yang X."/>
            <person name="Jeffery I.B."/>
            <person name="Cooney J.C."/>
            <person name="Kagawa T.F."/>
            <person name="Liu W."/>
            <person name="Song Y."/>
            <person name="Salvetti E."/>
            <person name="Wrobel A."/>
            <person name="Rasinkangas P."/>
            <person name="Parkhill J."/>
            <person name="Rea M.C."/>
            <person name="O'Sullivan O."/>
            <person name="Ritari J."/>
            <person name="Douillard F.P."/>
            <person name="Paul Ross R."/>
            <person name="Yang R."/>
            <person name="Briner A.E."/>
            <person name="Felis G.E."/>
            <person name="de Vos W.M."/>
            <person name="Barrangou R."/>
            <person name="Klaenhammer T.R."/>
            <person name="Caufield P.W."/>
            <person name="Cui Y."/>
            <person name="Zhang H."/>
            <person name="O'Toole P.W."/>
        </authorList>
    </citation>
    <scope>NUCLEOTIDE SEQUENCE [LARGE SCALE GENOMIC DNA]</scope>
    <source>
        <strain evidence="1 2">DSM 18630</strain>
    </source>
</reference>
<sequence>MPMFVAEKKTNKPMKNRFYKYFLSSTKYYRTEINELADMYLAENVIQFFWGGAF</sequence>
<evidence type="ECO:0000313" key="1">
    <source>
        <dbReference type="EMBL" id="KRM07733.1"/>
    </source>
</evidence>
<proteinExistence type="predicted"/>
<protein>
    <submittedName>
        <fullName evidence="1">Uncharacterized protein</fullName>
    </submittedName>
</protein>
<dbReference type="AlphaFoldDB" id="A0A0R1VQK1"/>
<name>A0A0R1VQK1_9LACO</name>
<dbReference type="PATRIC" id="fig|1423750.3.peg.176"/>
<dbReference type="EMBL" id="AZGB01000005">
    <property type="protein sequence ID" value="KRM07733.1"/>
    <property type="molecule type" value="Genomic_DNA"/>
</dbReference>
<organism evidence="1 2">
    <name type="scientific">Liquorilactobacillus ghanensis DSM 18630</name>
    <dbReference type="NCBI Taxonomy" id="1423750"/>
    <lineage>
        <taxon>Bacteria</taxon>
        <taxon>Bacillati</taxon>
        <taxon>Bacillota</taxon>
        <taxon>Bacilli</taxon>
        <taxon>Lactobacillales</taxon>
        <taxon>Lactobacillaceae</taxon>
        <taxon>Liquorilactobacillus</taxon>
    </lineage>
</organism>
<dbReference type="Proteomes" id="UP000051451">
    <property type="component" value="Unassembled WGS sequence"/>
</dbReference>
<accession>A0A0R1VQK1</accession>